<organism evidence="1 2">
    <name type="scientific">Nonomuraea africana</name>
    <dbReference type="NCBI Taxonomy" id="46171"/>
    <lineage>
        <taxon>Bacteria</taxon>
        <taxon>Bacillati</taxon>
        <taxon>Actinomycetota</taxon>
        <taxon>Actinomycetes</taxon>
        <taxon>Streptosporangiales</taxon>
        <taxon>Streptosporangiaceae</taxon>
        <taxon>Nonomuraea</taxon>
    </lineage>
</organism>
<dbReference type="EMBL" id="JADBEF010000001">
    <property type="protein sequence ID" value="MBE1557709.1"/>
    <property type="molecule type" value="Genomic_DNA"/>
</dbReference>
<sequence>MRRVSSTVVVVTGEQAAEVVEGLDGLHNVRALTAGELLPEQVTEAVTRARSTYVVHDADPLAEVGRAWAGFFDGTEPVGGLEVAIEETLAALRDERVVLPDYYVVLDPEELPATERHWWLGVLAGAAPVRVVPSPSSAASVAGTLGRLAAGRWWPHDVDTWLRALPRTIPDRIH</sequence>
<gene>
    <name evidence="1" type="ORF">H4W81_000488</name>
</gene>
<evidence type="ECO:0000313" key="2">
    <source>
        <dbReference type="Proteomes" id="UP000661607"/>
    </source>
</evidence>
<accession>A0ABR9K6T1</accession>
<name>A0ABR9K6T1_9ACTN</name>
<protein>
    <submittedName>
        <fullName evidence="1">Uncharacterized protein</fullName>
    </submittedName>
</protein>
<proteinExistence type="predicted"/>
<evidence type="ECO:0000313" key="1">
    <source>
        <dbReference type="EMBL" id="MBE1557709.1"/>
    </source>
</evidence>
<comment type="caution">
    <text evidence="1">The sequence shown here is derived from an EMBL/GenBank/DDBJ whole genome shotgun (WGS) entry which is preliminary data.</text>
</comment>
<reference evidence="1 2" key="1">
    <citation type="submission" date="2020-10" db="EMBL/GenBank/DDBJ databases">
        <title>Sequencing the genomes of 1000 actinobacteria strains.</title>
        <authorList>
            <person name="Klenk H.-P."/>
        </authorList>
    </citation>
    <scope>NUCLEOTIDE SEQUENCE [LARGE SCALE GENOMIC DNA]</scope>
    <source>
        <strain evidence="1 2">DSM 43748</strain>
    </source>
</reference>
<dbReference type="RefSeq" id="WP_192773250.1">
    <property type="nucleotide sequence ID" value="NZ_BAAASY010000023.1"/>
</dbReference>
<keyword evidence="2" id="KW-1185">Reference proteome</keyword>
<dbReference type="Proteomes" id="UP000661607">
    <property type="component" value="Unassembled WGS sequence"/>
</dbReference>